<dbReference type="SUPFAM" id="SSF57501">
    <property type="entry name" value="Cystine-knot cytokines"/>
    <property type="match status" value="1"/>
</dbReference>
<evidence type="ECO:0000259" key="8">
    <source>
        <dbReference type="PROSITE" id="PS50278"/>
    </source>
</evidence>
<dbReference type="GO" id="GO:0008284">
    <property type="term" value="P:positive regulation of cell population proliferation"/>
    <property type="evidence" value="ECO:0007669"/>
    <property type="project" value="TreeGrafter"/>
</dbReference>
<dbReference type="GO" id="GO:0005615">
    <property type="term" value="C:extracellular space"/>
    <property type="evidence" value="ECO:0007669"/>
    <property type="project" value="TreeGrafter"/>
</dbReference>
<dbReference type="GO" id="GO:0016020">
    <property type="term" value="C:membrane"/>
    <property type="evidence" value="ECO:0007669"/>
    <property type="project" value="InterPro"/>
</dbReference>
<keyword evidence="6" id="KW-0497">Mitogen</keyword>
<dbReference type="FunCoup" id="A0A7R8YZH4">
    <property type="interactions" value="55"/>
</dbReference>
<evidence type="ECO:0000256" key="1">
    <source>
        <dbReference type="ARBA" id="ARBA00004613"/>
    </source>
</evidence>
<comment type="similarity">
    <text evidence="2 7">Belongs to the PDGF/VEGF growth factor family.</text>
</comment>
<keyword evidence="4" id="KW-0732">Signal</keyword>
<dbReference type="InterPro" id="IPR029034">
    <property type="entry name" value="Cystine-knot_cytokine"/>
</dbReference>
<keyword evidence="5 7" id="KW-0339">Growth factor</keyword>
<gene>
    <name evidence="9" type="ORF">HERILL_LOCUS13968</name>
</gene>
<sequence length="209" mass="23986">MFFHKVRLYLWQCNICDVDVLQRSIGRRPVPAVCIPSDTIVRLQPDEPHASNVIYIPSCTRVKRCGGCCNHAQLACQPIETEQITFEVIKEKYVGGGKFVHENKALVVVEQHKRCRCSCRKKASDCNSFQKYIESQCLCSCTNYEDREKCLGTIDRIWDPENCLCRCKQVHECTTGTFYDENICGCSPIARADRRKFIIKPTIVNPDKK</sequence>
<protein>
    <recommendedName>
        <fullName evidence="8">Platelet-derived growth factor (PDGF) family profile domain-containing protein</fullName>
    </recommendedName>
</protein>
<keyword evidence="10" id="KW-1185">Reference proteome</keyword>
<name>A0A7R8YZH4_HERIL</name>
<proteinExistence type="inferred from homology"/>
<organism evidence="9 10">
    <name type="scientific">Hermetia illucens</name>
    <name type="common">Black soldier fly</name>
    <dbReference type="NCBI Taxonomy" id="343691"/>
    <lineage>
        <taxon>Eukaryota</taxon>
        <taxon>Metazoa</taxon>
        <taxon>Ecdysozoa</taxon>
        <taxon>Arthropoda</taxon>
        <taxon>Hexapoda</taxon>
        <taxon>Insecta</taxon>
        <taxon>Pterygota</taxon>
        <taxon>Neoptera</taxon>
        <taxon>Endopterygota</taxon>
        <taxon>Diptera</taxon>
        <taxon>Brachycera</taxon>
        <taxon>Stratiomyomorpha</taxon>
        <taxon>Stratiomyidae</taxon>
        <taxon>Hermetiinae</taxon>
        <taxon>Hermetia</taxon>
    </lineage>
</organism>
<feature type="domain" description="Platelet-derived growth factor (PDGF) family profile" evidence="8">
    <location>
        <begin position="32"/>
        <end position="122"/>
    </location>
</feature>
<evidence type="ECO:0000256" key="2">
    <source>
        <dbReference type="ARBA" id="ARBA00006686"/>
    </source>
</evidence>
<evidence type="ECO:0000256" key="7">
    <source>
        <dbReference type="RuleBase" id="RU003818"/>
    </source>
</evidence>
<evidence type="ECO:0000256" key="4">
    <source>
        <dbReference type="ARBA" id="ARBA00022729"/>
    </source>
</evidence>
<accession>A0A7R8YZH4</accession>
<dbReference type="PANTHER" id="PTHR11633">
    <property type="entry name" value="PLATELET-DERIVED GROWTH FACTOR"/>
    <property type="match status" value="1"/>
</dbReference>
<dbReference type="PROSITE" id="PS50278">
    <property type="entry name" value="PDGF_2"/>
    <property type="match status" value="1"/>
</dbReference>
<evidence type="ECO:0000256" key="6">
    <source>
        <dbReference type="ARBA" id="ARBA00023246"/>
    </source>
</evidence>
<dbReference type="Gene3D" id="2.10.90.10">
    <property type="entry name" value="Cystine-knot cytokines"/>
    <property type="match status" value="1"/>
</dbReference>
<dbReference type="SMART" id="SM00141">
    <property type="entry name" value="PDGF"/>
    <property type="match status" value="1"/>
</dbReference>
<dbReference type="InParanoid" id="A0A7R8YZH4"/>
<dbReference type="GO" id="GO:0051781">
    <property type="term" value="P:positive regulation of cell division"/>
    <property type="evidence" value="ECO:0007669"/>
    <property type="project" value="UniProtKB-KW"/>
</dbReference>
<evidence type="ECO:0000256" key="3">
    <source>
        <dbReference type="ARBA" id="ARBA00022525"/>
    </source>
</evidence>
<dbReference type="InterPro" id="IPR000072">
    <property type="entry name" value="PDGF/VEGF_dom"/>
</dbReference>
<evidence type="ECO:0000256" key="5">
    <source>
        <dbReference type="ARBA" id="ARBA00023030"/>
    </source>
</evidence>
<dbReference type="GO" id="GO:0070851">
    <property type="term" value="F:growth factor receptor binding"/>
    <property type="evidence" value="ECO:0007669"/>
    <property type="project" value="TreeGrafter"/>
</dbReference>
<keyword evidence="3" id="KW-0964">Secreted</keyword>
<reference evidence="9 10" key="1">
    <citation type="submission" date="2020-11" db="EMBL/GenBank/DDBJ databases">
        <authorList>
            <person name="Wallbank WR R."/>
            <person name="Pardo Diaz C."/>
            <person name="Kozak K."/>
            <person name="Martin S."/>
            <person name="Jiggins C."/>
            <person name="Moest M."/>
            <person name="Warren A I."/>
            <person name="Generalovic N T."/>
            <person name="Byers J.R.P. K."/>
            <person name="Montejo-Kovacevich G."/>
            <person name="Yen C E."/>
        </authorList>
    </citation>
    <scope>NUCLEOTIDE SEQUENCE [LARGE SCALE GENOMIC DNA]</scope>
</reference>
<evidence type="ECO:0000313" key="10">
    <source>
        <dbReference type="Proteomes" id="UP000594454"/>
    </source>
</evidence>
<dbReference type="PANTHER" id="PTHR11633:SF1">
    <property type="entry name" value="LD28763P"/>
    <property type="match status" value="1"/>
</dbReference>
<dbReference type="Proteomes" id="UP000594454">
    <property type="component" value="Chromosome 5"/>
</dbReference>
<dbReference type="Pfam" id="PF03128">
    <property type="entry name" value="CXCXC"/>
    <property type="match status" value="1"/>
</dbReference>
<dbReference type="EMBL" id="LR899013">
    <property type="protein sequence ID" value="CAD7091554.1"/>
    <property type="molecule type" value="Genomic_DNA"/>
</dbReference>
<dbReference type="GO" id="GO:0008083">
    <property type="term" value="F:growth factor activity"/>
    <property type="evidence" value="ECO:0007669"/>
    <property type="project" value="UniProtKB-KW"/>
</dbReference>
<evidence type="ECO:0000313" key="9">
    <source>
        <dbReference type="EMBL" id="CAD7091554.1"/>
    </source>
</evidence>
<dbReference type="Pfam" id="PF00341">
    <property type="entry name" value="PDGF"/>
    <property type="match status" value="1"/>
</dbReference>
<dbReference type="AlphaFoldDB" id="A0A7R8YZH4"/>
<dbReference type="InterPro" id="IPR004153">
    <property type="entry name" value="CXCXC_repeat"/>
</dbReference>
<comment type="subcellular location">
    <subcellularLocation>
        <location evidence="1">Secreted</location>
    </subcellularLocation>
</comment>